<proteinExistence type="predicted"/>
<accession>A0A4Y2PZY8</accession>
<organism evidence="2 3">
    <name type="scientific">Araneus ventricosus</name>
    <name type="common">Orbweaver spider</name>
    <name type="synonym">Epeira ventricosa</name>
    <dbReference type="NCBI Taxonomy" id="182803"/>
    <lineage>
        <taxon>Eukaryota</taxon>
        <taxon>Metazoa</taxon>
        <taxon>Ecdysozoa</taxon>
        <taxon>Arthropoda</taxon>
        <taxon>Chelicerata</taxon>
        <taxon>Arachnida</taxon>
        <taxon>Araneae</taxon>
        <taxon>Araneomorphae</taxon>
        <taxon>Entelegynae</taxon>
        <taxon>Araneoidea</taxon>
        <taxon>Araneidae</taxon>
        <taxon>Araneus</taxon>
    </lineage>
</organism>
<dbReference type="Proteomes" id="UP000499080">
    <property type="component" value="Unassembled WGS sequence"/>
</dbReference>
<reference evidence="2 3" key="1">
    <citation type="journal article" date="2019" name="Sci. Rep.">
        <title>Orb-weaving spider Araneus ventricosus genome elucidates the spidroin gene catalogue.</title>
        <authorList>
            <person name="Kono N."/>
            <person name="Nakamura H."/>
            <person name="Ohtoshi R."/>
            <person name="Moran D.A.P."/>
            <person name="Shinohara A."/>
            <person name="Yoshida Y."/>
            <person name="Fujiwara M."/>
            <person name="Mori M."/>
            <person name="Tomita M."/>
            <person name="Arakawa K."/>
        </authorList>
    </citation>
    <scope>NUCLEOTIDE SEQUENCE [LARGE SCALE GENOMIC DNA]</scope>
</reference>
<name>A0A4Y2PZY8_ARAVE</name>
<protein>
    <submittedName>
        <fullName evidence="2">Uncharacterized protein</fullName>
    </submittedName>
</protein>
<evidence type="ECO:0000313" key="2">
    <source>
        <dbReference type="EMBL" id="GBN56443.1"/>
    </source>
</evidence>
<feature type="region of interest" description="Disordered" evidence="1">
    <location>
        <begin position="110"/>
        <end position="137"/>
    </location>
</feature>
<keyword evidence="3" id="KW-1185">Reference proteome</keyword>
<gene>
    <name evidence="2" type="ORF">AVEN_194288_1</name>
</gene>
<sequence>MQDILSLQSVSVRSFHNTVFRKSHVIAVANFTASIQEKAAKDNCHQAMHFEESDDRSHMKTNDKLSYAVACPAPATINMGTATYITASVASGTCGNPAPRTEPSLRAKHVTTPPILPGYDPSSEMGSKSHTISPGEENPLTYPAASHPWTLFQISVPSISERGNNHWAIVKSSDANALTC</sequence>
<comment type="caution">
    <text evidence="2">The sequence shown here is derived from an EMBL/GenBank/DDBJ whole genome shotgun (WGS) entry which is preliminary data.</text>
</comment>
<dbReference type="EMBL" id="BGPR01012525">
    <property type="protein sequence ID" value="GBN56443.1"/>
    <property type="molecule type" value="Genomic_DNA"/>
</dbReference>
<evidence type="ECO:0000256" key="1">
    <source>
        <dbReference type="SAM" id="MobiDB-lite"/>
    </source>
</evidence>
<dbReference type="AlphaFoldDB" id="A0A4Y2PZY8"/>
<evidence type="ECO:0000313" key="3">
    <source>
        <dbReference type="Proteomes" id="UP000499080"/>
    </source>
</evidence>